<keyword evidence="3" id="KW-1185">Reference proteome</keyword>
<dbReference type="EMBL" id="CP001860">
    <property type="protein sequence ID" value="ADB61279.1"/>
    <property type="molecule type" value="Genomic_DNA"/>
</dbReference>
<keyword evidence="1" id="KW-0472">Membrane</keyword>
<dbReference type="KEGG" id="htu:Htur_2401"/>
<dbReference type="HOGENOM" id="CLU_148454_0_0_2"/>
<keyword evidence="1" id="KW-1133">Transmembrane helix</keyword>
<feature type="transmembrane region" description="Helical" evidence="1">
    <location>
        <begin position="120"/>
        <end position="140"/>
    </location>
</feature>
<dbReference type="Proteomes" id="UP000001903">
    <property type="component" value="Chromosome"/>
</dbReference>
<dbReference type="AlphaFoldDB" id="D2RV78"/>
<dbReference type="RefSeq" id="WP_012943562.1">
    <property type="nucleotide sequence ID" value="NC_013743.1"/>
</dbReference>
<gene>
    <name evidence="2" type="ordered locus">Htur_2401</name>
</gene>
<protein>
    <submittedName>
        <fullName evidence="2">Uncharacterized protein</fullName>
    </submittedName>
</protein>
<dbReference type="eggNOG" id="arCOG06347">
    <property type="taxonomic scope" value="Archaea"/>
</dbReference>
<organism evidence="2 3">
    <name type="scientific">Haloterrigena turkmenica (strain ATCC 51198 / DSM 5511 / JCM 9101 / NCIMB 13204 / VKM B-1734 / 4k)</name>
    <name type="common">Halococcus turkmenicus</name>
    <dbReference type="NCBI Taxonomy" id="543526"/>
    <lineage>
        <taxon>Archaea</taxon>
        <taxon>Methanobacteriati</taxon>
        <taxon>Methanobacteriota</taxon>
        <taxon>Stenosarchaea group</taxon>
        <taxon>Halobacteria</taxon>
        <taxon>Halobacteriales</taxon>
        <taxon>Natrialbaceae</taxon>
        <taxon>Haloterrigena</taxon>
    </lineage>
</organism>
<name>D2RV78_HALTV</name>
<evidence type="ECO:0000313" key="2">
    <source>
        <dbReference type="EMBL" id="ADB61279.1"/>
    </source>
</evidence>
<evidence type="ECO:0000313" key="3">
    <source>
        <dbReference type="Proteomes" id="UP000001903"/>
    </source>
</evidence>
<evidence type="ECO:0000256" key="1">
    <source>
        <dbReference type="SAM" id="Phobius"/>
    </source>
</evidence>
<dbReference type="GeneID" id="8743008"/>
<feature type="transmembrane region" description="Helical" evidence="1">
    <location>
        <begin position="91"/>
        <end position="114"/>
    </location>
</feature>
<sequence>MPSPSVFDHVWLTDTDHSTGIYRVVGTSDETVTALRVSDADGRRRHTGELVTVSRDELATAEPAENPDGNRSLSVAVVSQLKMSYWMLRAFVGQLTAHPLPTIVAVALVTFGFAGGRIASLPEIVLDLSVIVGCLVLAYVGSGRL</sequence>
<reference evidence="2 3" key="1">
    <citation type="journal article" date="2010" name="Stand. Genomic Sci.">
        <title>Complete genome sequence of Haloterrigena turkmenica type strain (4k).</title>
        <authorList>
            <person name="Saunders E."/>
            <person name="Tindall B.J."/>
            <person name="Fahnrich R."/>
            <person name="Lapidus A."/>
            <person name="Copeland A."/>
            <person name="Del Rio T.G."/>
            <person name="Lucas S."/>
            <person name="Chen F."/>
            <person name="Tice H."/>
            <person name="Cheng J.F."/>
            <person name="Han C."/>
            <person name="Detter J.C."/>
            <person name="Bruce D."/>
            <person name="Goodwin L."/>
            <person name="Chain P."/>
            <person name="Pitluck S."/>
            <person name="Pati A."/>
            <person name="Ivanova N."/>
            <person name="Mavromatis K."/>
            <person name="Chen A."/>
            <person name="Palaniappan K."/>
            <person name="Land M."/>
            <person name="Hauser L."/>
            <person name="Chang Y.J."/>
            <person name="Jeffries C.D."/>
            <person name="Brettin T."/>
            <person name="Rohde M."/>
            <person name="Goker M."/>
            <person name="Bristow J."/>
            <person name="Eisen J.A."/>
            <person name="Markowitz V."/>
            <person name="Hugenholtz P."/>
            <person name="Klenk H.P."/>
            <person name="Kyrpides N.C."/>
        </authorList>
    </citation>
    <scope>NUCLEOTIDE SEQUENCE [LARGE SCALE GENOMIC DNA]</scope>
    <source>
        <strain evidence="3">ATCC 51198 / DSM 5511 / JCM 9101 / NCIMB 13204 / VKM B-1734 / 4k</strain>
    </source>
</reference>
<proteinExistence type="predicted"/>
<keyword evidence="1" id="KW-0812">Transmembrane</keyword>
<dbReference type="OrthoDB" id="313241at2157"/>
<accession>D2RV78</accession>